<proteinExistence type="predicted"/>
<dbReference type="EMBL" id="CM023471">
    <property type="protein sequence ID" value="KAH7965936.1"/>
    <property type="molecule type" value="Genomic_DNA"/>
</dbReference>
<accession>A0ACB8DD14</accession>
<gene>
    <name evidence="1" type="ORF">HPB49_012236</name>
</gene>
<protein>
    <submittedName>
        <fullName evidence="1">Uncharacterized protein</fullName>
    </submittedName>
</protein>
<reference evidence="1" key="1">
    <citation type="submission" date="2020-05" db="EMBL/GenBank/DDBJ databases">
        <title>Large-scale comparative analyses of tick genomes elucidate their genetic diversity and vector capacities.</title>
        <authorList>
            <person name="Jia N."/>
            <person name="Wang J."/>
            <person name="Shi W."/>
            <person name="Du L."/>
            <person name="Sun Y."/>
            <person name="Zhan W."/>
            <person name="Jiang J."/>
            <person name="Wang Q."/>
            <person name="Zhang B."/>
            <person name="Ji P."/>
            <person name="Sakyi L.B."/>
            <person name="Cui X."/>
            <person name="Yuan T."/>
            <person name="Jiang B."/>
            <person name="Yang W."/>
            <person name="Lam T.T.-Y."/>
            <person name="Chang Q."/>
            <person name="Ding S."/>
            <person name="Wang X."/>
            <person name="Zhu J."/>
            <person name="Ruan X."/>
            <person name="Zhao L."/>
            <person name="Wei J."/>
            <person name="Que T."/>
            <person name="Du C."/>
            <person name="Cheng J."/>
            <person name="Dai P."/>
            <person name="Han X."/>
            <person name="Huang E."/>
            <person name="Gao Y."/>
            <person name="Liu J."/>
            <person name="Shao H."/>
            <person name="Ye R."/>
            <person name="Li L."/>
            <person name="Wei W."/>
            <person name="Wang X."/>
            <person name="Wang C."/>
            <person name="Yang T."/>
            <person name="Huo Q."/>
            <person name="Li W."/>
            <person name="Guo W."/>
            <person name="Chen H."/>
            <person name="Zhou L."/>
            <person name="Ni X."/>
            <person name="Tian J."/>
            <person name="Zhou Y."/>
            <person name="Sheng Y."/>
            <person name="Liu T."/>
            <person name="Pan Y."/>
            <person name="Xia L."/>
            <person name="Li J."/>
            <person name="Zhao F."/>
            <person name="Cao W."/>
        </authorList>
    </citation>
    <scope>NUCLEOTIDE SEQUENCE</scope>
    <source>
        <strain evidence="1">Dsil-2018</strain>
    </source>
</reference>
<comment type="caution">
    <text evidence="1">The sequence shown here is derived from an EMBL/GenBank/DDBJ whole genome shotgun (WGS) entry which is preliminary data.</text>
</comment>
<sequence length="203" mass="22470">MPDACQEDAIMDCLGKRVAGIEEPKAQTDFNNIYKAMCTEKKEPCTDFHARPDCPKDKKMALALQESSWAAAFDTACENQGSLLSKLLVTFQCWNLHTFISCVEQLPLRATRLDFFTAMRTQKDLEVLKVELPKCVDRSRENSTECAQADVEPVERVIESFMERAAPGYGGGGKGRGNMATQAGSSFAAMLTIVLALAFTRRN</sequence>
<organism evidence="1 2">
    <name type="scientific">Dermacentor silvarum</name>
    <name type="common">Tick</name>
    <dbReference type="NCBI Taxonomy" id="543639"/>
    <lineage>
        <taxon>Eukaryota</taxon>
        <taxon>Metazoa</taxon>
        <taxon>Ecdysozoa</taxon>
        <taxon>Arthropoda</taxon>
        <taxon>Chelicerata</taxon>
        <taxon>Arachnida</taxon>
        <taxon>Acari</taxon>
        <taxon>Parasitiformes</taxon>
        <taxon>Ixodida</taxon>
        <taxon>Ixodoidea</taxon>
        <taxon>Ixodidae</taxon>
        <taxon>Rhipicephalinae</taxon>
        <taxon>Dermacentor</taxon>
    </lineage>
</organism>
<keyword evidence="2" id="KW-1185">Reference proteome</keyword>
<name>A0ACB8DD14_DERSI</name>
<evidence type="ECO:0000313" key="2">
    <source>
        <dbReference type="Proteomes" id="UP000821865"/>
    </source>
</evidence>
<evidence type="ECO:0000313" key="1">
    <source>
        <dbReference type="EMBL" id="KAH7965936.1"/>
    </source>
</evidence>
<dbReference type="Proteomes" id="UP000821865">
    <property type="component" value="Chromosome 2"/>
</dbReference>